<accession>A0AAN6T6U5</accession>
<proteinExistence type="predicted"/>
<organism evidence="1 2">
    <name type="scientific">Parathielavia hyrcaniae</name>
    <dbReference type="NCBI Taxonomy" id="113614"/>
    <lineage>
        <taxon>Eukaryota</taxon>
        <taxon>Fungi</taxon>
        <taxon>Dikarya</taxon>
        <taxon>Ascomycota</taxon>
        <taxon>Pezizomycotina</taxon>
        <taxon>Sordariomycetes</taxon>
        <taxon>Sordariomycetidae</taxon>
        <taxon>Sordariales</taxon>
        <taxon>Chaetomiaceae</taxon>
        <taxon>Parathielavia</taxon>
    </lineage>
</organism>
<keyword evidence="2" id="KW-1185">Reference proteome</keyword>
<sequence>MGVVDKFNQAVSNDVIGAMFADQMSLGSFGPDRRSKEASILDEMSAEQIANYTAEELVTLLVQRETVQQVIAESRGQARSYRPIPLARRQYPDDDRSWVPSQKFECQHKVCLACCQRGGEENSHEKAWVSLDAVLNDDVSPSLATGFSFSPEGTRPFVDANILKNMDYRVAPPGGGIG</sequence>
<evidence type="ECO:0000313" key="2">
    <source>
        <dbReference type="Proteomes" id="UP001305647"/>
    </source>
</evidence>
<dbReference type="EMBL" id="MU863624">
    <property type="protein sequence ID" value="KAK4106948.1"/>
    <property type="molecule type" value="Genomic_DNA"/>
</dbReference>
<evidence type="ECO:0000313" key="1">
    <source>
        <dbReference type="EMBL" id="KAK4106948.1"/>
    </source>
</evidence>
<comment type="caution">
    <text evidence="1">The sequence shown here is derived from an EMBL/GenBank/DDBJ whole genome shotgun (WGS) entry which is preliminary data.</text>
</comment>
<gene>
    <name evidence="1" type="ORF">N658DRAFT_491572</name>
</gene>
<protein>
    <submittedName>
        <fullName evidence="1">Uncharacterized protein</fullName>
    </submittedName>
</protein>
<name>A0AAN6T6U5_9PEZI</name>
<dbReference type="Proteomes" id="UP001305647">
    <property type="component" value="Unassembled WGS sequence"/>
</dbReference>
<reference evidence="1" key="2">
    <citation type="submission" date="2023-05" db="EMBL/GenBank/DDBJ databases">
        <authorList>
            <consortium name="Lawrence Berkeley National Laboratory"/>
            <person name="Steindorff A."/>
            <person name="Hensen N."/>
            <person name="Bonometti L."/>
            <person name="Westerberg I."/>
            <person name="Brannstrom I.O."/>
            <person name="Guillou S."/>
            <person name="Cros-Aarteil S."/>
            <person name="Calhoun S."/>
            <person name="Haridas S."/>
            <person name="Kuo A."/>
            <person name="Mondo S."/>
            <person name="Pangilinan J."/>
            <person name="Riley R."/>
            <person name="Labutti K."/>
            <person name="Andreopoulos B."/>
            <person name="Lipzen A."/>
            <person name="Chen C."/>
            <person name="Yanf M."/>
            <person name="Daum C."/>
            <person name="Ng V."/>
            <person name="Clum A."/>
            <person name="Ohm R."/>
            <person name="Martin F."/>
            <person name="Silar P."/>
            <person name="Natvig D."/>
            <person name="Lalanne C."/>
            <person name="Gautier V."/>
            <person name="Ament-Velasquez S.L."/>
            <person name="Kruys A."/>
            <person name="Hutchinson M.I."/>
            <person name="Powell A.J."/>
            <person name="Barry K."/>
            <person name="Miller A.N."/>
            <person name="Grigoriev I.V."/>
            <person name="Debuchy R."/>
            <person name="Gladieux P."/>
            <person name="Thoren M.H."/>
            <person name="Johannesson H."/>
        </authorList>
    </citation>
    <scope>NUCLEOTIDE SEQUENCE</scope>
    <source>
        <strain evidence="1">CBS 757.83</strain>
    </source>
</reference>
<dbReference type="AlphaFoldDB" id="A0AAN6T6U5"/>
<reference evidence="1" key="1">
    <citation type="journal article" date="2023" name="Mol. Phylogenet. Evol.">
        <title>Genome-scale phylogeny and comparative genomics of the fungal order Sordariales.</title>
        <authorList>
            <person name="Hensen N."/>
            <person name="Bonometti L."/>
            <person name="Westerberg I."/>
            <person name="Brannstrom I.O."/>
            <person name="Guillou S."/>
            <person name="Cros-Aarteil S."/>
            <person name="Calhoun S."/>
            <person name="Haridas S."/>
            <person name="Kuo A."/>
            <person name="Mondo S."/>
            <person name="Pangilinan J."/>
            <person name="Riley R."/>
            <person name="LaButti K."/>
            <person name="Andreopoulos B."/>
            <person name="Lipzen A."/>
            <person name="Chen C."/>
            <person name="Yan M."/>
            <person name="Daum C."/>
            <person name="Ng V."/>
            <person name="Clum A."/>
            <person name="Steindorff A."/>
            <person name="Ohm R.A."/>
            <person name="Martin F."/>
            <person name="Silar P."/>
            <person name="Natvig D.O."/>
            <person name="Lalanne C."/>
            <person name="Gautier V."/>
            <person name="Ament-Velasquez S.L."/>
            <person name="Kruys A."/>
            <person name="Hutchinson M.I."/>
            <person name="Powell A.J."/>
            <person name="Barry K."/>
            <person name="Miller A.N."/>
            <person name="Grigoriev I.V."/>
            <person name="Debuchy R."/>
            <person name="Gladieux P."/>
            <person name="Hiltunen Thoren M."/>
            <person name="Johannesson H."/>
        </authorList>
    </citation>
    <scope>NUCLEOTIDE SEQUENCE</scope>
    <source>
        <strain evidence="1">CBS 757.83</strain>
    </source>
</reference>